<proteinExistence type="predicted"/>
<comment type="caution">
    <text evidence="2">The sequence shown here is derived from an EMBL/GenBank/DDBJ whole genome shotgun (WGS) entry which is preliminary data.</text>
</comment>
<accession>A0A2W4SUB4</accession>
<evidence type="ECO:0000313" key="3">
    <source>
        <dbReference type="Proteomes" id="UP000249396"/>
    </source>
</evidence>
<gene>
    <name evidence="2" type="ORF">DM484_16925</name>
</gene>
<reference evidence="2 3" key="1">
    <citation type="journal article" date="2018" name="Aquat. Microb. Ecol.">
        <title>Gammaproteobacterial methanotrophs dominate.</title>
        <authorList>
            <person name="Rissanen A.J."/>
            <person name="Saarenheimo J."/>
            <person name="Tiirola M."/>
            <person name="Peura S."/>
            <person name="Aalto S.L."/>
            <person name="Karvinen A."/>
            <person name="Nykanen H."/>
        </authorList>
    </citation>
    <scope>NUCLEOTIDE SEQUENCE [LARGE SCALE GENOMIC DNA]</scope>
    <source>
        <strain evidence="2">AMbin10</strain>
    </source>
</reference>
<dbReference type="Proteomes" id="UP000249396">
    <property type="component" value="Unassembled WGS sequence"/>
</dbReference>
<dbReference type="AlphaFoldDB" id="A0A2W4SUB4"/>
<evidence type="ECO:0000313" key="2">
    <source>
        <dbReference type="EMBL" id="PZN76264.1"/>
    </source>
</evidence>
<dbReference type="Pfam" id="PF09722">
    <property type="entry name" value="Xre_MbcA_ParS_C"/>
    <property type="match status" value="1"/>
</dbReference>
<dbReference type="InterPro" id="IPR024467">
    <property type="entry name" value="Xre/MbcA/ParS-like_toxin-bd"/>
</dbReference>
<feature type="domain" description="Antitoxin Xre/MbcA/ParS-like toxin-binding" evidence="1">
    <location>
        <begin position="70"/>
        <end position="117"/>
    </location>
</feature>
<organism evidence="2 3">
    <name type="scientific">Candidatus Methylumidiphilus alinenensis</name>
    <dbReference type="NCBI Taxonomy" id="2202197"/>
    <lineage>
        <taxon>Bacteria</taxon>
        <taxon>Pseudomonadati</taxon>
        <taxon>Pseudomonadota</taxon>
        <taxon>Gammaproteobacteria</taxon>
        <taxon>Methylococcales</taxon>
        <taxon>Candidatus Methylumidiphilus</taxon>
    </lineage>
</organism>
<name>A0A2W4SUB4_9GAMM</name>
<dbReference type="EMBL" id="QJPH01000362">
    <property type="protein sequence ID" value="PZN76264.1"/>
    <property type="molecule type" value="Genomic_DNA"/>
</dbReference>
<sequence>MNALLKTKTKEARVLALAFLNAGKELGLSQVVLGPMIGRDRSSISRGGIDPKTASGKLALLLIRVYRSLFVLMGGDSANMKHWMQTSNLHTGGIPAEQILDIQGLVKIVEYLDAMRGKL</sequence>
<protein>
    <submittedName>
        <fullName evidence="2">XRE family transcriptional regulator</fullName>
    </submittedName>
</protein>
<evidence type="ECO:0000259" key="1">
    <source>
        <dbReference type="Pfam" id="PF09722"/>
    </source>
</evidence>